<keyword evidence="4" id="KW-0540">Nuclease</keyword>
<dbReference type="PANTHER" id="PTHR13966">
    <property type="entry name" value="ENDONUCLEASE RELATED"/>
    <property type="match status" value="1"/>
</dbReference>
<dbReference type="SMART" id="SM00477">
    <property type="entry name" value="NUC"/>
    <property type="match status" value="1"/>
</dbReference>
<feature type="region of interest" description="Disordered" evidence="1">
    <location>
        <begin position="201"/>
        <end position="229"/>
    </location>
</feature>
<proteinExistence type="predicted"/>
<dbReference type="SMART" id="SM00892">
    <property type="entry name" value="Endonuclease_NS"/>
    <property type="match status" value="1"/>
</dbReference>
<evidence type="ECO:0000259" key="3">
    <source>
        <dbReference type="SMART" id="SM00892"/>
    </source>
</evidence>
<dbReference type="InterPro" id="IPR044925">
    <property type="entry name" value="His-Me_finger_sf"/>
</dbReference>
<accession>A0ABT9BE16</accession>
<dbReference type="InterPro" id="IPR001604">
    <property type="entry name" value="Endo_G_ENPP1-like_dom"/>
</dbReference>
<dbReference type="InterPro" id="IPR044929">
    <property type="entry name" value="DNA/RNA_non-sp_Endonuclease_sf"/>
</dbReference>
<keyword evidence="5" id="KW-1185">Reference proteome</keyword>
<evidence type="ECO:0000256" key="1">
    <source>
        <dbReference type="SAM" id="MobiDB-lite"/>
    </source>
</evidence>
<dbReference type="Pfam" id="PF01223">
    <property type="entry name" value="Endonuclease_NS"/>
    <property type="match status" value="1"/>
</dbReference>
<dbReference type="PANTHER" id="PTHR13966:SF5">
    <property type="entry name" value="ENDONUCLEASE G, MITOCHONDRIAL"/>
    <property type="match status" value="1"/>
</dbReference>
<keyword evidence="4" id="KW-0378">Hydrolase</keyword>
<dbReference type="SUPFAM" id="SSF54060">
    <property type="entry name" value="His-Me finger endonucleases"/>
    <property type="match status" value="1"/>
</dbReference>
<dbReference type="Gene3D" id="3.40.570.10">
    <property type="entry name" value="Extracellular Endonuclease, subunit A"/>
    <property type="match status" value="1"/>
</dbReference>
<dbReference type="RefSeq" id="WP_305007859.1">
    <property type="nucleotide sequence ID" value="NZ_JAUQSY010000011.1"/>
</dbReference>
<evidence type="ECO:0000259" key="2">
    <source>
        <dbReference type="SMART" id="SM00477"/>
    </source>
</evidence>
<dbReference type="Proteomes" id="UP001176429">
    <property type="component" value="Unassembled WGS sequence"/>
</dbReference>
<name>A0ABT9BE16_9BACT</name>
<gene>
    <name evidence="4" type="ORF">Q5H93_17250</name>
</gene>
<dbReference type="EMBL" id="JAUQSY010000011">
    <property type="protein sequence ID" value="MDO7876494.1"/>
    <property type="molecule type" value="Genomic_DNA"/>
</dbReference>
<organism evidence="4 5">
    <name type="scientific">Hymenobacter aranciens</name>
    <dbReference type="NCBI Taxonomy" id="3063996"/>
    <lineage>
        <taxon>Bacteria</taxon>
        <taxon>Pseudomonadati</taxon>
        <taxon>Bacteroidota</taxon>
        <taxon>Cytophagia</taxon>
        <taxon>Cytophagales</taxon>
        <taxon>Hymenobacteraceae</taxon>
        <taxon>Hymenobacter</taxon>
    </lineage>
</organism>
<dbReference type="GO" id="GO:0004519">
    <property type="term" value="F:endonuclease activity"/>
    <property type="evidence" value="ECO:0007669"/>
    <property type="project" value="UniProtKB-KW"/>
</dbReference>
<protein>
    <submittedName>
        <fullName evidence="4">DNA/RNA non-specific endonuclease</fullName>
    </submittedName>
</protein>
<comment type="caution">
    <text evidence="4">The sequence shown here is derived from an EMBL/GenBank/DDBJ whole genome shotgun (WGS) entry which is preliminary data.</text>
</comment>
<evidence type="ECO:0000313" key="4">
    <source>
        <dbReference type="EMBL" id="MDO7876494.1"/>
    </source>
</evidence>
<reference evidence="4" key="1">
    <citation type="submission" date="2023-07" db="EMBL/GenBank/DDBJ databases">
        <authorList>
            <person name="Kim M.K."/>
        </authorList>
    </citation>
    <scope>NUCLEOTIDE SEQUENCE</scope>
    <source>
        <strain evidence="4">ASUV-10-1</strain>
    </source>
</reference>
<evidence type="ECO:0000313" key="5">
    <source>
        <dbReference type="Proteomes" id="UP001176429"/>
    </source>
</evidence>
<dbReference type="CDD" id="cd00091">
    <property type="entry name" value="NUC"/>
    <property type="match status" value="1"/>
</dbReference>
<dbReference type="InterPro" id="IPR040255">
    <property type="entry name" value="Non-specific_endonuclease"/>
</dbReference>
<feature type="compositionally biased region" description="Low complexity" evidence="1">
    <location>
        <begin position="202"/>
        <end position="223"/>
    </location>
</feature>
<feature type="domain" description="ENPP1-3/EXOG-like endonuclease/phosphodiesterase" evidence="2">
    <location>
        <begin position="252"/>
        <end position="463"/>
    </location>
</feature>
<sequence>MHTPSLLLTALTLLACTQQSPREMAATGVPAAPPATAVVYETPAAPTAAPFLETFETGSKGAYAPADETLATGSWRFEDALIGASDQDHKAGEHAARLRGLGRLTMQFNAPAGVRTIRLQAAAYGQDGPSTWELWLSRDGGRTWQRNGQPIATKGPKLVTSTFAGTATEPIRLQIRKTSGGDNRLNIDNISLETGTVIATAPNTQNQIPNTKNQTPNTQTPNTKSDNDNLLLGNPSGATANPTATTNYLLTRPQFATGYNAQRGTPTWTCWHLGRADISGAAPRQDDFRPDPALPRPFYPVTPKSYSSSGFDRGHNCPSADRSATLDDNSATFLMTNMVPQAPNNNQKTWNHLEAWTREQVEAGQEAYVLMGCYGRGGTGAKGLTQTLDQGRVMVPARIWKVVVLLPAGANDLQRLAAGQGKVIAVDTPNDNAIDPDWQKYQTSVDKIEAATGLDLLSALPAAAQARLQR</sequence>
<dbReference type="InterPro" id="IPR020821">
    <property type="entry name" value="ENPP1-3/EXOG-like_nuc-like"/>
</dbReference>
<keyword evidence="4" id="KW-0255">Endonuclease</keyword>
<feature type="domain" description="DNA/RNA non-specific endonuclease/pyrophosphatase/phosphodiesterase" evidence="3">
    <location>
        <begin position="251"/>
        <end position="463"/>
    </location>
</feature>